<dbReference type="InParanoid" id="A0A1Y1UKN8"/>
<evidence type="ECO:0000256" key="5">
    <source>
        <dbReference type="ARBA" id="ARBA00022741"/>
    </source>
</evidence>
<organism evidence="8 9">
    <name type="scientific">Kockovaella imperatae</name>
    <dbReference type="NCBI Taxonomy" id="4999"/>
    <lineage>
        <taxon>Eukaryota</taxon>
        <taxon>Fungi</taxon>
        <taxon>Dikarya</taxon>
        <taxon>Basidiomycota</taxon>
        <taxon>Agaricomycotina</taxon>
        <taxon>Tremellomycetes</taxon>
        <taxon>Tremellales</taxon>
        <taxon>Cuniculitremaceae</taxon>
        <taxon>Kockovaella</taxon>
    </lineage>
</organism>
<dbReference type="FunFam" id="3.20.20.70:FF:000154">
    <property type="entry name" value="Probable nitronate monooxygenase"/>
    <property type="match status" value="1"/>
</dbReference>
<comment type="caution">
    <text evidence="8">The sequence shown here is derived from an EMBL/GenBank/DDBJ whole genome shotgun (WGS) entry which is preliminary data.</text>
</comment>
<dbReference type="GO" id="GO:0051213">
    <property type="term" value="F:dioxygenase activity"/>
    <property type="evidence" value="ECO:0007669"/>
    <property type="project" value="UniProtKB-KW"/>
</dbReference>
<dbReference type="Proteomes" id="UP000193218">
    <property type="component" value="Unassembled WGS sequence"/>
</dbReference>
<dbReference type="Gene3D" id="3.20.20.70">
    <property type="entry name" value="Aldolase class I"/>
    <property type="match status" value="1"/>
</dbReference>
<dbReference type="Pfam" id="PF03060">
    <property type="entry name" value="NMO"/>
    <property type="match status" value="1"/>
</dbReference>
<evidence type="ECO:0000256" key="6">
    <source>
        <dbReference type="ARBA" id="ARBA00023002"/>
    </source>
</evidence>
<evidence type="ECO:0000313" key="8">
    <source>
        <dbReference type="EMBL" id="ORX38074.1"/>
    </source>
</evidence>
<dbReference type="AlphaFoldDB" id="A0A1Y1UKN8"/>
<evidence type="ECO:0000256" key="7">
    <source>
        <dbReference type="ARBA" id="ARBA00023033"/>
    </source>
</evidence>
<proteinExistence type="inferred from homology"/>
<dbReference type="RefSeq" id="XP_021872061.1">
    <property type="nucleotide sequence ID" value="XM_022015698.1"/>
</dbReference>
<evidence type="ECO:0000313" key="9">
    <source>
        <dbReference type="Proteomes" id="UP000193218"/>
    </source>
</evidence>
<keyword evidence="5" id="KW-0547">Nucleotide-binding</keyword>
<keyword evidence="4" id="KW-0288">FMN</keyword>
<comment type="similarity">
    <text evidence="2">Belongs to the nitronate monooxygenase family. NMO class I subfamily.</text>
</comment>
<dbReference type="PANTHER" id="PTHR42747">
    <property type="entry name" value="NITRONATE MONOOXYGENASE-RELATED"/>
    <property type="match status" value="1"/>
</dbReference>
<dbReference type="GeneID" id="33557507"/>
<reference evidence="8 9" key="1">
    <citation type="submission" date="2017-03" db="EMBL/GenBank/DDBJ databases">
        <title>Widespread Adenine N6-methylation of Active Genes in Fungi.</title>
        <authorList>
            <consortium name="DOE Joint Genome Institute"/>
            <person name="Mondo S.J."/>
            <person name="Dannebaum R.O."/>
            <person name="Kuo R.C."/>
            <person name="Louie K.B."/>
            <person name="Bewick A.J."/>
            <person name="Labutti K."/>
            <person name="Haridas S."/>
            <person name="Kuo A."/>
            <person name="Salamov A."/>
            <person name="Ahrendt S.R."/>
            <person name="Lau R."/>
            <person name="Bowen B.P."/>
            <person name="Lipzen A."/>
            <person name="Sullivan W."/>
            <person name="Andreopoulos W.B."/>
            <person name="Clum A."/>
            <person name="Lindquist E."/>
            <person name="Daum C."/>
            <person name="Northen T.R."/>
            <person name="Ramamoorthy G."/>
            <person name="Schmitz R.J."/>
            <person name="Gryganskyi A."/>
            <person name="Culley D."/>
            <person name="Magnuson J."/>
            <person name="James T.Y."/>
            <person name="O'Malley M.A."/>
            <person name="Stajich J.E."/>
            <person name="Spatafora J.W."/>
            <person name="Visel A."/>
            <person name="Grigoriev I.V."/>
        </authorList>
    </citation>
    <scope>NUCLEOTIDE SEQUENCE [LARGE SCALE GENOMIC DNA]</scope>
    <source>
        <strain evidence="8 9">NRRL Y-17943</strain>
    </source>
</reference>
<keyword evidence="7" id="KW-0503">Monooxygenase</keyword>
<gene>
    <name evidence="8" type="ORF">BD324DRAFT_624408</name>
</gene>
<keyword evidence="3" id="KW-0285">Flavoprotein</keyword>
<dbReference type="InterPro" id="IPR004136">
    <property type="entry name" value="NMO"/>
</dbReference>
<dbReference type="EMBL" id="NBSH01000005">
    <property type="protein sequence ID" value="ORX38074.1"/>
    <property type="molecule type" value="Genomic_DNA"/>
</dbReference>
<evidence type="ECO:0000256" key="3">
    <source>
        <dbReference type="ARBA" id="ARBA00022630"/>
    </source>
</evidence>
<sequence>MLSRLGILHPIIQAPMAGVSTPAMAAAVSNTGGLGSIGVGAMNHEQTRTAIREIKRLTDKPFNVNVFTNKPPQKDPIRESVWIDILRPHFAGANTHFPGPLEVIYKDFDHDPEKLQAILDEGVRILSFHFGLPSPEIIHRLKRRGIILMASVTCLSEAKLAEDAGVDILIAQGYEAGGHRGIFDLQAEDQRLSTLVLTSLLTRSTKLPVVAAGGIMDGQGIAAVMALGAEAAQLGTAYLLCPESAADDSYRVAIEIITSTRMTTFVSGRPARSLTTKFTRMEEENPQIRPPDYPLTYHAGKALYTSAKAADDPGFGAFWAGQGVQSCRSLPARDVTTKLVEELAVAQRCGTSRTQI</sequence>
<evidence type="ECO:0000256" key="2">
    <source>
        <dbReference type="ARBA" id="ARBA00009881"/>
    </source>
</evidence>
<evidence type="ECO:0000256" key="1">
    <source>
        <dbReference type="ARBA" id="ARBA00001917"/>
    </source>
</evidence>
<dbReference type="SUPFAM" id="SSF51412">
    <property type="entry name" value="Inosine monophosphate dehydrogenase (IMPDH)"/>
    <property type="match status" value="1"/>
</dbReference>
<keyword evidence="8" id="KW-0223">Dioxygenase</keyword>
<dbReference type="GO" id="GO:0018580">
    <property type="term" value="F:nitronate monooxygenase activity"/>
    <property type="evidence" value="ECO:0007669"/>
    <property type="project" value="InterPro"/>
</dbReference>
<name>A0A1Y1UKN8_9TREE</name>
<keyword evidence="9" id="KW-1185">Reference proteome</keyword>
<comment type="cofactor">
    <cofactor evidence="1">
        <name>FMN</name>
        <dbReference type="ChEBI" id="CHEBI:58210"/>
    </cofactor>
</comment>
<dbReference type="GO" id="GO:0000166">
    <property type="term" value="F:nucleotide binding"/>
    <property type="evidence" value="ECO:0007669"/>
    <property type="project" value="UniProtKB-KW"/>
</dbReference>
<dbReference type="CDD" id="cd04730">
    <property type="entry name" value="NPD_like"/>
    <property type="match status" value="1"/>
</dbReference>
<dbReference type="OrthoDB" id="412383at2759"/>
<dbReference type="PANTHER" id="PTHR42747:SF3">
    <property type="entry name" value="NITRONATE MONOOXYGENASE-RELATED"/>
    <property type="match status" value="1"/>
</dbReference>
<dbReference type="STRING" id="4999.A0A1Y1UKN8"/>
<keyword evidence="6" id="KW-0560">Oxidoreductase</keyword>
<protein>
    <submittedName>
        <fullName evidence="8">2-nitropropane dioxygenase, NPD</fullName>
    </submittedName>
</protein>
<accession>A0A1Y1UKN8</accession>
<evidence type="ECO:0000256" key="4">
    <source>
        <dbReference type="ARBA" id="ARBA00022643"/>
    </source>
</evidence>
<dbReference type="InterPro" id="IPR013785">
    <property type="entry name" value="Aldolase_TIM"/>
</dbReference>